<dbReference type="Gene3D" id="3.30.870.10">
    <property type="entry name" value="Endonuclease Chain A"/>
    <property type="match status" value="2"/>
</dbReference>
<dbReference type="InterPro" id="IPR001736">
    <property type="entry name" value="PLipase_D/transphosphatidylase"/>
</dbReference>
<evidence type="ECO:0000256" key="5">
    <source>
        <dbReference type="ARBA" id="ARBA00022963"/>
    </source>
</evidence>
<protein>
    <recommendedName>
        <fullName evidence="3">phospholipase D</fullName>
        <ecNumber evidence="3">3.1.4.4</ecNumber>
    </recommendedName>
</protein>
<comment type="catalytic activity">
    <reaction evidence="1">
        <text>a 1,2-diacyl-sn-glycero-3-phosphocholine + H2O = a 1,2-diacyl-sn-glycero-3-phosphate + choline + H(+)</text>
        <dbReference type="Rhea" id="RHEA:14445"/>
        <dbReference type="ChEBI" id="CHEBI:15354"/>
        <dbReference type="ChEBI" id="CHEBI:15377"/>
        <dbReference type="ChEBI" id="CHEBI:15378"/>
        <dbReference type="ChEBI" id="CHEBI:57643"/>
        <dbReference type="ChEBI" id="CHEBI:58608"/>
        <dbReference type="EC" id="3.1.4.4"/>
    </reaction>
</comment>
<proteinExistence type="inferred from homology"/>
<evidence type="ECO:0000256" key="6">
    <source>
        <dbReference type="ARBA" id="ARBA00023098"/>
    </source>
</evidence>
<dbReference type="InterPro" id="IPR051406">
    <property type="entry name" value="PLD_domain"/>
</dbReference>
<keyword evidence="4" id="KW-0378">Hydrolase</keyword>
<dbReference type="Pfam" id="PF13091">
    <property type="entry name" value="PLDc_2"/>
    <property type="match status" value="2"/>
</dbReference>
<feature type="domain" description="PLD phosphodiesterase" evidence="7">
    <location>
        <begin position="138"/>
        <end position="165"/>
    </location>
</feature>
<comment type="similarity">
    <text evidence="2">Belongs to the phospholipase D family.</text>
</comment>
<organism evidence="8 9">
    <name type="scientific">Mycobacterium nebraskense</name>
    <dbReference type="NCBI Taxonomy" id="244292"/>
    <lineage>
        <taxon>Bacteria</taxon>
        <taxon>Bacillati</taxon>
        <taxon>Actinomycetota</taxon>
        <taxon>Actinomycetes</taxon>
        <taxon>Mycobacteriales</taxon>
        <taxon>Mycobacteriaceae</taxon>
        <taxon>Mycobacterium</taxon>
    </lineage>
</organism>
<dbReference type="GO" id="GO:0006793">
    <property type="term" value="P:phosphorus metabolic process"/>
    <property type="evidence" value="ECO:0007669"/>
    <property type="project" value="UniProtKB-ARBA"/>
</dbReference>
<keyword evidence="9" id="KW-1185">Reference proteome</keyword>
<accession>A0A1X1YYH1</accession>
<dbReference type="AlphaFoldDB" id="A0A1X1YYH1"/>
<evidence type="ECO:0000256" key="4">
    <source>
        <dbReference type="ARBA" id="ARBA00022801"/>
    </source>
</evidence>
<dbReference type="InterPro" id="IPR025202">
    <property type="entry name" value="PLD-like_dom"/>
</dbReference>
<evidence type="ECO:0000313" key="8">
    <source>
        <dbReference type="EMBL" id="ORW16103.1"/>
    </source>
</evidence>
<evidence type="ECO:0000256" key="2">
    <source>
        <dbReference type="ARBA" id="ARBA00008664"/>
    </source>
</evidence>
<comment type="caution">
    <text evidence="8">The sequence shown here is derived from an EMBL/GenBank/DDBJ whole genome shotgun (WGS) entry which is preliminary data.</text>
</comment>
<gene>
    <name evidence="8" type="ORF">AWC17_15295</name>
</gene>
<dbReference type="PROSITE" id="PS50035">
    <property type="entry name" value="PLD"/>
    <property type="match status" value="2"/>
</dbReference>
<sequence length="357" mass="36591">MAPPADRTARPRQIRLGVAALALATATTLTGCGGLPAGAAHGRAGNTMPADGQYSLIQEPQDTYAPITALIDSAAKSVRMTMYLLADPAIEKALIDAHRQRGVATTVVLDRAFHGQRANQAAYDALRAGGVNVARAPAGTIVHEKALVIDDKTAVVSTGNLDAHYYATARDAAVVTTVPTQVAAIAATIDADYAQAAAGQLSRAVDAAGLVWSPAARAVFVRAISGARRSVDITTEEFKDRAAAAAVSQAARRGVACRIVLNADAAATAAVSDVEHAGCVVHTFATKPGGLYVHEKALVIDGFSVLIGSHNLSTMSLTENRELSLRIDAGDAPNVVAAVRAQFDADFAAGSAPTGGP</sequence>
<dbReference type="SMART" id="SM00155">
    <property type="entry name" value="PLDc"/>
    <property type="match status" value="2"/>
</dbReference>
<dbReference type="PANTHER" id="PTHR43856">
    <property type="entry name" value="CARDIOLIPIN HYDROLASE"/>
    <property type="match status" value="1"/>
</dbReference>
<dbReference type="Proteomes" id="UP000193781">
    <property type="component" value="Unassembled WGS sequence"/>
</dbReference>
<dbReference type="GO" id="GO:0016042">
    <property type="term" value="P:lipid catabolic process"/>
    <property type="evidence" value="ECO:0007669"/>
    <property type="project" value="UniProtKB-KW"/>
</dbReference>
<dbReference type="EC" id="3.1.4.4" evidence="3"/>
<dbReference type="GO" id="GO:0004630">
    <property type="term" value="F:phospholipase D activity"/>
    <property type="evidence" value="ECO:0007669"/>
    <property type="project" value="UniProtKB-EC"/>
</dbReference>
<name>A0A1X1YYH1_9MYCO</name>
<dbReference type="SUPFAM" id="SSF56024">
    <property type="entry name" value="Phospholipase D/nuclease"/>
    <property type="match status" value="2"/>
</dbReference>
<feature type="domain" description="PLD phosphodiesterase" evidence="7">
    <location>
        <begin position="289"/>
        <end position="316"/>
    </location>
</feature>
<evidence type="ECO:0000256" key="1">
    <source>
        <dbReference type="ARBA" id="ARBA00000798"/>
    </source>
</evidence>
<evidence type="ECO:0000259" key="7">
    <source>
        <dbReference type="PROSITE" id="PS50035"/>
    </source>
</evidence>
<keyword evidence="5" id="KW-0442">Lipid degradation</keyword>
<evidence type="ECO:0000313" key="9">
    <source>
        <dbReference type="Proteomes" id="UP000193781"/>
    </source>
</evidence>
<dbReference type="EMBL" id="LQPH01000164">
    <property type="protein sequence ID" value="ORW16103.1"/>
    <property type="molecule type" value="Genomic_DNA"/>
</dbReference>
<dbReference type="PANTHER" id="PTHR43856:SF1">
    <property type="entry name" value="MITOCHONDRIAL CARDIOLIPIN HYDROLASE"/>
    <property type="match status" value="1"/>
</dbReference>
<dbReference type="GO" id="GO:0016891">
    <property type="term" value="F:RNA endonuclease activity producing 5'-phosphomonoesters, hydrolytic mechanism"/>
    <property type="evidence" value="ECO:0007669"/>
    <property type="project" value="TreeGrafter"/>
</dbReference>
<dbReference type="PROSITE" id="PS51257">
    <property type="entry name" value="PROKAR_LIPOPROTEIN"/>
    <property type="match status" value="1"/>
</dbReference>
<keyword evidence="6" id="KW-0443">Lipid metabolism</keyword>
<reference evidence="8 9" key="1">
    <citation type="submission" date="2016-01" db="EMBL/GenBank/DDBJ databases">
        <title>The new phylogeny of the genus Mycobacterium.</title>
        <authorList>
            <person name="Tarcisio F."/>
            <person name="Conor M."/>
            <person name="Antonella G."/>
            <person name="Elisabetta G."/>
            <person name="Giulia F.S."/>
            <person name="Sara T."/>
            <person name="Anna F."/>
            <person name="Clotilde B."/>
            <person name="Roberto B."/>
            <person name="Veronica D.S."/>
            <person name="Fabio R."/>
            <person name="Monica P."/>
            <person name="Olivier J."/>
            <person name="Enrico T."/>
            <person name="Nicola S."/>
        </authorList>
    </citation>
    <scope>NUCLEOTIDE SEQUENCE [LARGE SCALE GENOMIC DNA]</scope>
    <source>
        <strain evidence="8 9">DSM 44803</strain>
    </source>
</reference>
<evidence type="ECO:0000256" key="3">
    <source>
        <dbReference type="ARBA" id="ARBA00012027"/>
    </source>
</evidence>